<evidence type="ECO:0000256" key="3">
    <source>
        <dbReference type="SAM" id="MobiDB-lite"/>
    </source>
</evidence>
<dbReference type="PANTHER" id="PTHR32258">
    <property type="entry name" value="PROTEIN NETWORKED 4A"/>
    <property type="match status" value="1"/>
</dbReference>
<evidence type="ECO:0000313" key="5">
    <source>
        <dbReference type="Proteomes" id="UP000515124"/>
    </source>
</evidence>
<evidence type="ECO:0000256" key="1">
    <source>
        <dbReference type="ARBA" id="ARBA00023054"/>
    </source>
</evidence>
<dbReference type="InterPro" id="IPR051861">
    <property type="entry name" value="NET_actin-binding_domain"/>
</dbReference>
<proteinExistence type="inferred from homology"/>
<evidence type="ECO:0000313" key="6">
    <source>
        <dbReference type="RefSeq" id="XP_021823649.1"/>
    </source>
</evidence>
<keyword evidence="5" id="KW-1185">Reference proteome</keyword>
<reference evidence="6" key="1">
    <citation type="submission" date="2025-08" db="UniProtKB">
        <authorList>
            <consortium name="RefSeq"/>
        </authorList>
    </citation>
    <scope>IDENTIFICATION</scope>
</reference>
<dbReference type="Gramene" id="Pav_sc0001107.1_g110.1.mk:mrna">
    <property type="protein sequence ID" value="Pav_sc0001107.1_g110.1.mk:mrna"/>
    <property type="gene ID" value="Pav_sc0001107.1_g110.1.mk"/>
</dbReference>
<comment type="similarity">
    <text evidence="2">Belongs to the NET family.</text>
</comment>
<organism evidence="5 6">
    <name type="scientific">Prunus avium</name>
    <name type="common">Cherry</name>
    <name type="synonym">Cerasus avium</name>
    <dbReference type="NCBI Taxonomy" id="42229"/>
    <lineage>
        <taxon>Eukaryota</taxon>
        <taxon>Viridiplantae</taxon>
        <taxon>Streptophyta</taxon>
        <taxon>Embryophyta</taxon>
        <taxon>Tracheophyta</taxon>
        <taxon>Spermatophyta</taxon>
        <taxon>Magnoliopsida</taxon>
        <taxon>eudicotyledons</taxon>
        <taxon>Gunneridae</taxon>
        <taxon>Pentapetalae</taxon>
        <taxon>rosids</taxon>
        <taxon>fabids</taxon>
        <taxon>Rosales</taxon>
        <taxon>Rosaceae</taxon>
        <taxon>Amygdaloideae</taxon>
        <taxon>Amygdaleae</taxon>
        <taxon>Prunus</taxon>
    </lineage>
</organism>
<dbReference type="InterPro" id="IPR011684">
    <property type="entry name" value="NAB"/>
</dbReference>
<name>A0A6P5T8W2_PRUAV</name>
<dbReference type="GO" id="GO:0003779">
    <property type="term" value="F:actin binding"/>
    <property type="evidence" value="ECO:0007669"/>
    <property type="project" value="InterPro"/>
</dbReference>
<dbReference type="RefSeq" id="XP_021823649.1">
    <property type="nucleotide sequence ID" value="XM_021967957.1"/>
</dbReference>
<dbReference type="Proteomes" id="UP000515124">
    <property type="component" value="Unplaced"/>
</dbReference>
<feature type="domain" description="NAB" evidence="4">
    <location>
        <begin position="15"/>
        <end position="95"/>
    </location>
</feature>
<dbReference type="GeneID" id="110764908"/>
<dbReference type="PANTHER" id="PTHR32258:SF22">
    <property type="entry name" value="PROTEIN NETWORKED 3A-LIKE"/>
    <property type="match status" value="1"/>
</dbReference>
<evidence type="ECO:0000256" key="2">
    <source>
        <dbReference type="ARBA" id="ARBA00038006"/>
    </source>
</evidence>
<protein>
    <submittedName>
        <fullName evidence="6">Protein NETWORKED 3A-like</fullName>
    </submittedName>
</protein>
<gene>
    <name evidence="6" type="primary">LOC110764908</name>
</gene>
<accession>A0A6P5T8W2</accession>
<dbReference type="KEGG" id="pavi:110764908"/>
<feature type="region of interest" description="Disordered" evidence="3">
    <location>
        <begin position="176"/>
        <end position="227"/>
    </location>
</feature>
<dbReference type="Pfam" id="PF07765">
    <property type="entry name" value="KIP1"/>
    <property type="match status" value="1"/>
</dbReference>
<evidence type="ECO:0000259" key="4">
    <source>
        <dbReference type="PROSITE" id="PS51774"/>
    </source>
</evidence>
<dbReference type="AlphaFoldDB" id="A0A6P5T8W2"/>
<sequence length="227" mass="26581">MGSIETNREDQAASFSWWWDSHNHPHQSQWLEATLSDLNEKTKLMLNIIEEDGDSFAKRAEMFYKRKPTLINLLEDFYKSHRSLAEKYDQLRSELIQASHLRSFSSLHSLKVQTIHKCEKEVKALKTQVQTDQESYEESDGEKMWDEKISELIEENIQQQAELIRRNKYQNETIQKLRDENKRLKKSPLAGQKADDLKRQNQSQFSRSKSKGPSFLGRLTGCTGSRS</sequence>
<keyword evidence="1" id="KW-0175">Coiled coil</keyword>
<dbReference type="PROSITE" id="PS51774">
    <property type="entry name" value="NAB"/>
    <property type="match status" value="1"/>
</dbReference>